<dbReference type="EMBL" id="GL996515">
    <property type="protein sequence ID" value="EGV65212.1"/>
    <property type="molecule type" value="Genomic_DNA"/>
</dbReference>
<dbReference type="KEGG" id="cten:18249765"/>
<dbReference type="GO" id="GO:0005685">
    <property type="term" value="C:U1 snRNP"/>
    <property type="evidence" value="ECO:0007669"/>
    <property type="project" value="TreeGrafter"/>
</dbReference>
<dbReference type="STRING" id="590646.G3B2V3"/>
<dbReference type="InterPro" id="IPR034100">
    <property type="entry name" value="Sm_F"/>
</dbReference>
<evidence type="ECO:0000259" key="11">
    <source>
        <dbReference type="PROSITE" id="PS52002"/>
    </source>
</evidence>
<evidence type="ECO:0000256" key="7">
    <source>
        <dbReference type="ARBA" id="ARBA00023242"/>
    </source>
</evidence>
<evidence type="ECO:0000256" key="5">
    <source>
        <dbReference type="ARBA" id="ARBA00022884"/>
    </source>
</evidence>
<evidence type="ECO:0000256" key="2">
    <source>
        <dbReference type="ARBA" id="ARBA00007927"/>
    </source>
</evidence>
<keyword evidence="4 10" id="KW-0747">Spliceosome</keyword>
<dbReference type="Gene3D" id="2.30.30.100">
    <property type="match status" value="1"/>
</dbReference>
<reference evidence="12 13" key="1">
    <citation type="journal article" date="2011" name="Proc. Natl. Acad. Sci. U.S.A.">
        <title>Comparative genomics of xylose-fermenting fungi for enhanced biofuel production.</title>
        <authorList>
            <person name="Wohlbach D.J."/>
            <person name="Kuo A."/>
            <person name="Sato T.K."/>
            <person name="Potts K.M."/>
            <person name="Salamov A.A."/>
            <person name="LaButti K.M."/>
            <person name="Sun H."/>
            <person name="Clum A."/>
            <person name="Pangilinan J.L."/>
            <person name="Lindquist E.A."/>
            <person name="Lucas S."/>
            <person name="Lapidus A."/>
            <person name="Jin M."/>
            <person name="Gunawan C."/>
            <person name="Balan V."/>
            <person name="Dale B.E."/>
            <person name="Jeffries T.W."/>
            <person name="Zinkel R."/>
            <person name="Barry K.W."/>
            <person name="Grigoriev I.V."/>
            <person name="Gasch A.P."/>
        </authorList>
    </citation>
    <scope>NUCLEOTIDE SEQUENCE [LARGE SCALE GENOMIC DNA]</scope>
    <source>
        <strain evidence="12">ATCC 10573</strain>
        <strain evidence="13">ATCC 10573 / BCRC 21748 / CBS 615 / JCM 9827 / NBRC 10315 / NRRL Y-1498 / VKM Y-70</strain>
    </source>
</reference>
<name>G3B2V3_CANTC</name>
<evidence type="ECO:0000313" key="12">
    <source>
        <dbReference type="EMBL" id="EGV65211.1"/>
    </source>
</evidence>
<dbReference type="Proteomes" id="UP000000707">
    <property type="component" value="Unassembled WGS sequence"/>
</dbReference>
<dbReference type="GeneID" id="18249765"/>
<dbReference type="AlphaFoldDB" id="G3B2V3"/>
<dbReference type="InterPro" id="IPR001163">
    <property type="entry name" value="Sm_dom_euk/arc"/>
</dbReference>
<keyword evidence="3 10" id="KW-0507">mRNA processing</keyword>
<dbReference type="PIRSF" id="PIRSF006609">
    <property type="entry name" value="snRNP_SmF"/>
    <property type="match status" value="1"/>
</dbReference>
<dbReference type="PROSITE" id="PS52002">
    <property type="entry name" value="SM"/>
    <property type="match status" value="1"/>
</dbReference>
<dbReference type="GO" id="GO:0034715">
    <property type="term" value="C:pICln-Sm protein complex"/>
    <property type="evidence" value="ECO:0007669"/>
    <property type="project" value="TreeGrafter"/>
</dbReference>
<dbReference type="CDD" id="cd01722">
    <property type="entry name" value="Sm_F"/>
    <property type="match status" value="1"/>
</dbReference>
<dbReference type="PANTHER" id="PTHR11021:SF0">
    <property type="entry name" value="SMALL NUCLEAR RIBONUCLEOPROTEIN F"/>
    <property type="match status" value="1"/>
</dbReference>
<evidence type="ECO:0000256" key="3">
    <source>
        <dbReference type="ARBA" id="ARBA00022664"/>
    </source>
</evidence>
<accession>G3B2V3</accession>
<evidence type="ECO:0000313" key="13">
    <source>
        <dbReference type="Proteomes" id="UP000000707"/>
    </source>
</evidence>
<gene>
    <name evidence="12" type="ORF">CANTEDRAFT_134081</name>
</gene>
<evidence type="ECO:0000256" key="9">
    <source>
        <dbReference type="ARBA" id="ARBA00030144"/>
    </source>
</evidence>
<dbReference type="GO" id="GO:0071013">
    <property type="term" value="C:catalytic step 2 spliceosome"/>
    <property type="evidence" value="ECO:0007669"/>
    <property type="project" value="TreeGrafter"/>
</dbReference>
<dbReference type="EMBL" id="GL996515">
    <property type="protein sequence ID" value="EGV65211.1"/>
    <property type="molecule type" value="Genomic_DNA"/>
</dbReference>
<sequence>MSSTSFNPINPKPFLKTLLNKRVIVRLKWNKTEYTGNLVSVDNYMNFQLDDASETAYVDGKKTAETVGEVFIRCNNVLFVREATDTATAAVPENEAVEAIEMEQ</sequence>
<evidence type="ECO:0000256" key="4">
    <source>
        <dbReference type="ARBA" id="ARBA00022728"/>
    </source>
</evidence>
<keyword evidence="6 10" id="KW-0508">mRNA splicing</keyword>
<dbReference type="SUPFAM" id="SSF50182">
    <property type="entry name" value="Sm-like ribonucleoproteins"/>
    <property type="match status" value="1"/>
</dbReference>
<dbReference type="InterPro" id="IPR047575">
    <property type="entry name" value="Sm"/>
</dbReference>
<keyword evidence="8 10" id="KW-0687">Ribonucleoprotein</keyword>
<keyword evidence="5 10" id="KW-0694">RNA-binding</keyword>
<comment type="subcellular location">
    <subcellularLocation>
        <location evidence="1 10">Nucleus</location>
    </subcellularLocation>
</comment>
<dbReference type="InterPro" id="IPR016487">
    <property type="entry name" value="Lsm6/sSmF"/>
</dbReference>
<proteinExistence type="inferred from homology"/>
<dbReference type="GO" id="GO:0003723">
    <property type="term" value="F:RNA binding"/>
    <property type="evidence" value="ECO:0007669"/>
    <property type="project" value="UniProtKB-UniRule"/>
</dbReference>
<dbReference type="GO" id="GO:0000398">
    <property type="term" value="P:mRNA splicing, via spliceosome"/>
    <property type="evidence" value="ECO:0007669"/>
    <property type="project" value="InterPro"/>
</dbReference>
<evidence type="ECO:0000256" key="8">
    <source>
        <dbReference type="ARBA" id="ARBA00023274"/>
    </source>
</evidence>
<dbReference type="RefSeq" id="XP_006686018.1">
    <property type="nucleotide sequence ID" value="XM_006685955.1"/>
</dbReference>
<keyword evidence="7 10" id="KW-0539">Nucleus</keyword>
<evidence type="ECO:0000256" key="1">
    <source>
        <dbReference type="ARBA" id="ARBA00004123"/>
    </source>
</evidence>
<dbReference type="eggNOG" id="KOG3482">
    <property type="taxonomic scope" value="Eukaryota"/>
</dbReference>
<dbReference type="Pfam" id="PF01423">
    <property type="entry name" value="LSM"/>
    <property type="match status" value="1"/>
</dbReference>
<dbReference type="InterPro" id="IPR010920">
    <property type="entry name" value="LSM_dom_sf"/>
</dbReference>
<dbReference type="OrthoDB" id="409625at2759"/>
<dbReference type="PANTHER" id="PTHR11021">
    <property type="entry name" value="SMALL NUCLEAR RIBONUCLEOPROTEIN F SNRNP-F"/>
    <property type="match status" value="1"/>
</dbReference>
<evidence type="ECO:0000256" key="6">
    <source>
        <dbReference type="ARBA" id="ARBA00023187"/>
    </source>
</evidence>
<comment type="similarity">
    <text evidence="2 10">Belongs to the snRNP Sm proteins family. SmF/LSm6 subfamily.</text>
</comment>
<evidence type="ECO:0000256" key="10">
    <source>
        <dbReference type="PIRNR" id="PIRNR006609"/>
    </source>
</evidence>
<keyword evidence="13" id="KW-1185">Reference proteome</keyword>
<feature type="domain" description="Sm" evidence="11">
    <location>
        <begin position="10"/>
        <end position="86"/>
    </location>
</feature>
<dbReference type="HOGENOM" id="CLU_076902_12_0_1"/>
<protein>
    <recommendedName>
        <fullName evidence="9">Sm protein F</fullName>
    </recommendedName>
</protein>
<dbReference type="SMART" id="SM00651">
    <property type="entry name" value="Sm"/>
    <property type="match status" value="1"/>
</dbReference>
<organism evidence="13">
    <name type="scientific">Candida tenuis (strain ATCC 10573 / BCRC 21748 / CBS 615 / JCM 9827 / NBRC 10315 / NRRL Y-1498 / VKM Y-70)</name>
    <name type="common">Yeast</name>
    <name type="synonym">Yamadazyma tenuis</name>
    <dbReference type="NCBI Taxonomy" id="590646"/>
    <lineage>
        <taxon>Eukaryota</taxon>
        <taxon>Fungi</taxon>
        <taxon>Dikarya</taxon>
        <taxon>Ascomycota</taxon>
        <taxon>Saccharomycotina</taxon>
        <taxon>Pichiomycetes</taxon>
        <taxon>Debaryomycetaceae</taxon>
        <taxon>Yamadazyma</taxon>
    </lineage>
</organism>